<name>A0A7C3SKT6_THEPE</name>
<dbReference type="EMBL" id="DTIB01000049">
    <property type="protein sequence ID" value="HGB24850.1"/>
    <property type="molecule type" value="Genomic_DNA"/>
</dbReference>
<accession>A0A7C3SKT6</accession>
<reference evidence="1" key="1">
    <citation type="journal article" date="2020" name="mSystems">
        <title>Genome- and Community-Level Interaction Insights into Carbon Utilization and Element Cycling Functions of Hydrothermarchaeota in Hydrothermal Sediment.</title>
        <authorList>
            <person name="Zhou Z."/>
            <person name="Liu Y."/>
            <person name="Xu W."/>
            <person name="Pan J."/>
            <person name="Luo Z.H."/>
            <person name="Li M."/>
        </authorList>
    </citation>
    <scope>NUCLEOTIDE SEQUENCE [LARGE SCALE GENOMIC DNA]</scope>
    <source>
        <strain evidence="1">SpSt-8</strain>
    </source>
</reference>
<proteinExistence type="predicted"/>
<organism evidence="1">
    <name type="scientific">Thermofilum pendens</name>
    <dbReference type="NCBI Taxonomy" id="2269"/>
    <lineage>
        <taxon>Archaea</taxon>
        <taxon>Thermoproteota</taxon>
        <taxon>Thermoprotei</taxon>
        <taxon>Thermofilales</taxon>
        <taxon>Thermofilaceae</taxon>
        <taxon>Thermofilum</taxon>
    </lineage>
</organism>
<dbReference type="AlphaFoldDB" id="A0A7C3SKT6"/>
<protein>
    <submittedName>
        <fullName evidence="1">Uncharacterized protein</fullName>
    </submittedName>
</protein>
<sequence length="68" mass="7480">MARKRLTSVFCIKPKVASAVAYLPTLKGVQPVAFKLARAEVDRILASAKIRKRWLARAGGAEVIHHGR</sequence>
<gene>
    <name evidence="1" type="ORF">ENV88_02160</name>
</gene>
<evidence type="ECO:0000313" key="1">
    <source>
        <dbReference type="EMBL" id="HGB24850.1"/>
    </source>
</evidence>
<comment type="caution">
    <text evidence="1">The sequence shown here is derived from an EMBL/GenBank/DDBJ whole genome shotgun (WGS) entry which is preliminary data.</text>
</comment>